<sequence>MSKEKYIGEAALKDKPGKKLTLVIKDGSVTTNKVANEAVTTPKIANEAVVTDKIANENVTNEKLAGDSVTTSKIKDESVTTEKLAESSVETSKIKKEAITNDKMAQDSVGTEQVINESIVNSKLSKNAVSTEKLQDGSVTNEKMAKDSLTKDKLDPELRKALDAAVGLPDDLVTMIQDVDKNLNKLNDTVYPIILGFTINPNVSTMKTDVIYSVKSDNEYLVPDTLSITKKVNDTAETILTNYPTSNSSLITPIQGAREIFKFAVTKEGRTSQSISQTKYLCYYGGNAESTMTAEILNTLSRVSTTGIAFDLKVTTKDNDYIWLVVPSYLSISRVTSAGFDVTLAAPQTITNSLGSFKAYRTANPLTAATWNLVIS</sequence>
<organism evidence="1">
    <name type="scientific">CrAss-like virus sp. ctcfK29</name>
    <dbReference type="NCBI Taxonomy" id="2826827"/>
    <lineage>
        <taxon>Viruses</taxon>
        <taxon>Duplodnaviria</taxon>
        <taxon>Heunggongvirae</taxon>
        <taxon>Uroviricota</taxon>
        <taxon>Caudoviricetes</taxon>
        <taxon>Crassvirales</taxon>
    </lineage>
</organism>
<dbReference type="EMBL" id="BK014916">
    <property type="protein sequence ID" value="DAD82301.1"/>
    <property type="molecule type" value="Genomic_DNA"/>
</dbReference>
<proteinExistence type="predicted"/>
<protein>
    <submittedName>
        <fullName evidence="1">Tail fiber protein</fullName>
    </submittedName>
</protein>
<reference evidence="1" key="1">
    <citation type="journal article" date="2021" name="Proc. Natl. Acad. Sci. U.S.A.">
        <title>A Catalog of Tens of Thousands of Viruses from Human Metagenomes Reveals Hidden Associations with Chronic Diseases.</title>
        <authorList>
            <person name="Tisza M.J."/>
            <person name="Buck C.B."/>
        </authorList>
    </citation>
    <scope>NUCLEOTIDE SEQUENCE</scope>
    <source>
        <strain evidence="1">CtcfK29</strain>
    </source>
</reference>
<name>A0A8S5MIY6_9CAUD</name>
<evidence type="ECO:0000313" key="1">
    <source>
        <dbReference type="EMBL" id="DAD82301.1"/>
    </source>
</evidence>
<accession>A0A8S5MIY6</accession>